<evidence type="ECO:0000259" key="9">
    <source>
        <dbReference type="Pfam" id="PF01348"/>
    </source>
</evidence>
<feature type="domain" description="Domain X" evidence="9">
    <location>
        <begin position="359"/>
        <end position="468"/>
    </location>
</feature>
<dbReference type="GO" id="GO:0006397">
    <property type="term" value="P:mRNA processing"/>
    <property type="evidence" value="ECO:0007669"/>
    <property type="project" value="UniProtKB-KW"/>
</dbReference>
<evidence type="ECO:0000256" key="8">
    <source>
        <dbReference type="SAM" id="Phobius"/>
    </source>
</evidence>
<gene>
    <name evidence="6 11" type="primary">matK</name>
</gene>
<keyword evidence="8" id="KW-1133">Transmembrane helix</keyword>
<reference evidence="11" key="2">
    <citation type="submission" date="2020-05" db="EMBL/GenBank/DDBJ databases">
        <authorList>
            <person name="Liu X.-D."/>
        </authorList>
    </citation>
    <scope>NUCLEOTIDE SEQUENCE</scope>
</reference>
<dbReference type="GO" id="GO:0008033">
    <property type="term" value="P:tRNA processing"/>
    <property type="evidence" value="ECO:0007669"/>
    <property type="project" value="UniProtKB-KW"/>
</dbReference>
<keyword evidence="4 6" id="KW-0819">tRNA processing</keyword>
<comment type="subcellular location">
    <subcellularLocation>
        <location evidence="6">Plastid</location>
        <location evidence="6">Chloroplast</location>
    </subcellularLocation>
</comment>
<dbReference type="PANTHER" id="PTHR34811:SF1">
    <property type="entry name" value="MATURASE K"/>
    <property type="match status" value="1"/>
</dbReference>
<accession>A0A894K2H6</accession>
<evidence type="ECO:0000256" key="3">
    <source>
        <dbReference type="ARBA" id="ARBA00022664"/>
    </source>
</evidence>
<protein>
    <recommendedName>
        <fullName evidence="6">Maturase K</fullName>
    </recommendedName>
    <alternativeName>
        <fullName evidence="6">Intron maturase</fullName>
    </alternativeName>
</protein>
<evidence type="ECO:0000313" key="11">
    <source>
        <dbReference type="EMBL" id="QRW36801.1"/>
    </source>
</evidence>
<geneLocation type="chloroplast" evidence="11"/>
<dbReference type="AlphaFoldDB" id="A0A894K2H6"/>
<feature type="transmembrane region" description="Helical" evidence="8">
    <location>
        <begin position="95"/>
        <end position="115"/>
    </location>
</feature>
<dbReference type="Pfam" id="PF01348">
    <property type="entry name" value="Intron_maturas2"/>
    <property type="match status" value="1"/>
</dbReference>
<feature type="domain" description="Maturase MatK N-terminal" evidence="10">
    <location>
        <begin position="1"/>
        <end position="330"/>
    </location>
</feature>
<dbReference type="InterPro" id="IPR024942">
    <property type="entry name" value="Maturase_MatK_N"/>
</dbReference>
<dbReference type="GO" id="GO:0003723">
    <property type="term" value="F:RNA binding"/>
    <property type="evidence" value="ECO:0007669"/>
    <property type="project" value="UniProtKB-KW"/>
</dbReference>
<dbReference type="InterPro" id="IPR002866">
    <property type="entry name" value="Maturase_MatK"/>
</dbReference>
<keyword evidence="7 11" id="KW-0150">Chloroplast</keyword>
<dbReference type="PANTHER" id="PTHR34811">
    <property type="entry name" value="MATURASE K"/>
    <property type="match status" value="1"/>
</dbReference>
<keyword evidence="8" id="KW-0472">Membrane</keyword>
<evidence type="ECO:0000256" key="7">
    <source>
        <dbReference type="RuleBase" id="RU004226"/>
    </source>
</evidence>
<dbReference type="EMBL" id="MT491729">
    <property type="protein sequence ID" value="QRW36801.1"/>
    <property type="molecule type" value="Genomic_DNA"/>
</dbReference>
<comment type="function">
    <text evidence="6 7">Usually encoded in the trnK tRNA gene intron. Probably assists in splicing its own and other chloroplast group II introns.</text>
</comment>
<keyword evidence="2 7" id="KW-0934">Plastid</keyword>
<dbReference type="Pfam" id="PF01824">
    <property type="entry name" value="MatK_N"/>
    <property type="match status" value="1"/>
</dbReference>
<dbReference type="InterPro" id="IPR024937">
    <property type="entry name" value="Domain_X"/>
</dbReference>
<keyword evidence="3 6" id="KW-0507">mRNA processing</keyword>
<evidence type="ECO:0000256" key="1">
    <source>
        <dbReference type="ARBA" id="ARBA00006621"/>
    </source>
</evidence>
<name>A0A894K2H6_MONUN</name>
<proteinExistence type="inferred from homology"/>
<organism evidence="11">
    <name type="scientific">Monotropa uniflora</name>
    <name type="common">Indian pipe</name>
    <name type="synonym">Monotropa brittonii</name>
    <dbReference type="NCBI Taxonomy" id="50148"/>
    <lineage>
        <taxon>Eukaryota</taxon>
        <taxon>Viridiplantae</taxon>
        <taxon>Streptophyta</taxon>
        <taxon>Embryophyta</taxon>
        <taxon>Tracheophyta</taxon>
        <taxon>Spermatophyta</taxon>
        <taxon>Magnoliopsida</taxon>
        <taxon>eudicotyledons</taxon>
        <taxon>Gunneridae</taxon>
        <taxon>Pentapetalae</taxon>
        <taxon>asterids</taxon>
        <taxon>Ericales</taxon>
        <taxon>Ericaceae</taxon>
        <taxon>Pyroloideae</taxon>
        <taxon>Monotropeae</taxon>
        <taxon>Monotropa</taxon>
    </lineage>
</organism>
<dbReference type="GO" id="GO:0008380">
    <property type="term" value="P:RNA splicing"/>
    <property type="evidence" value="ECO:0007669"/>
    <property type="project" value="UniProtKB-UniRule"/>
</dbReference>
<comment type="similarity">
    <text evidence="1 6">Belongs to the intron maturase 2 family. MatK subfamily.</text>
</comment>
<evidence type="ECO:0000256" key="6">
    <source>
        <dbReference type="HAMAP-Rule" id="MF_01390"/>
    </source>
</evidence>
<evidence type="ECO:0000256" key="4">
    <source>
        <dbReference type="ARBA" id="ARBA00022694"/>
    </source>
</evidence>
<keyword evidence="8" id="KW-0812">Transmembrane</keyword>
<sequence length="502" mass="61198">MDKLKLYLYLNIYQQDNLIYPLLLQEYIYALVHDRNFKNGSIFFENIFFENEYSLLIIKRLITQIYHHNFYISFFHYFLKQKIIGYVPIYYSKNIWEGFVVIVEIIFYLRLLAFIEKNKIVKYLNLQSIHSIFPFLEDNFKHLTYVLDLLISHPIHIEVFIGILRYWLKDTSVLHLLRSFFHEYSTVFNFIIFNKYNFYLKKKKQRLLLLLYNVYVFEYESIFFFLRNQSYNLGSIAYKNFSERIYFYQKIELEIFNKKMKSILWTLKDPLMHYVGYKEIFIIASKSNFFFMNKWKFYMIHFWQSYFYVWFNIKRININKLSNHSFNFIGYLASFSLDSSIIEVNMIENSFITRKSFNKFETLIPINPLIQSLYKSGFCNSFSNPTSKLAWIKLADSTILNQFSYIYRNIFHYHSGSLEKKKLYLIKYILKLSCARTLTFKHKSTVNTFIKKVGLQLFESFFMEESQFLYLIFSKNYLTSGELYKNKIWYLDIIAIHELSDR</sequence>
<evidence type="ECO:0000256" key="5">
    <source>
        <dbReference type="ARBA" id="ARBA00022884"/>
    </source>
</evidence>
<dbReference type="GO" id="GO:0009507">
    <property type="term" value="C:chloroplast"/>
    <property type="evidence" value="ECO:0007669"/>
    <property type="project" value="UniProtKB-SubCell"/>
</dbReference>
<keyword evidence="5 6" id="KW-0694">RNA-binding</keyword>
<dbReference type="HAMAP" id="MF_01390">
    <property type="entry name" value="MatK"/>
    <property type="match status" value="1"/>
</dbReference>
<reference evidence="11" key="1">
    <citation type="journal article" date="2020" name="Mitochondrial DNA Part B Resour">
        <title>The complete chloroplast genome sequence of Monotropa uniflora (Ericaceae).</title>
        <authorList>
            <person name="Liu X."/>
            <person name="Liao X."/>
            <person name="Chen D."/>
            <person name="Zheng Y."/>
            <person name="Yu X."/>
            <person name="Xu X."/>
            <person name="Liu Z."/>
            <person name="Lan S."/>
        </authorList>
    </citation>
    <scope>NUCLEOTIDE SEQUENCE</scope>
</reference>
<evidence type="ECO:0000259" key="10">
    <source>
        <dbReference type="Pfam" id="PF01824"/>
    </source>
</evidence>
<evidence type="ECO:0000256" key="2">
    <source>
        <dbReference type="ARBA" id="ARBA00022640"/>
    </source>
</evidence>
<feature type="transmembrane region" description="Helical" evidence="8">
    <location>
        <begin position="207"/>
        <end position="226"/>
    </location>
</feature>